<evidence type="ECO:0000313" key="1">
    <source>
        <dbReference type="EMBL" id="DAF92406.1"/>
    </source>
</evidence>
<proteinExistence type="predicted"/>
<dbReference type="EMBL" id="BK016066">
    <property type="protein sequence ID" value="DAF92406.1"/>
    <property type="molecule type" value="Genomic_DNA"/>
</dbReference>
<name>A0A8S5UDF6_9CAUD</name>
<protein>
    <submittedName>
        <fullName evidence="1">DNA N-6-adenine-methyltransferase</fullName>
    </submittedName>
</protein>
<accession>A0A8S5UDF6</accession>
<reference evidence="1" key="1">
    <citation type="journal article" date="2021" name="Proc. Natl. Acad. Sci. U.S.A.">
        <title>A Catalog of Tens of Thousands of Viruses from Human Metagenomes Reveals Hidden Associations with Chronic Diseases.</title>
        <authorList>
            <person name="Tisza M.J."/>
            <person name="Buck C.B."/>
        </authorList>
    </citation>
    <scope>NUCLEOTIDE SEQUENCE</scope>
    <source>
        <strain evidence="1">Ct13O11</strain>
    </source>
</reference>
<organism evidence="1">
    <name type="scientific">Siphoviridae sp. ct13O11</name>
    <dbReference type="NCBI Taxonomy" id="2825303"/>
    <lineage>
        <taxon>Viruses</taxon>
        <taxon>Duplodnaviria</taxon>
        <taxon>Heunggongvirae</taxon>
        <taxon>Uroviricota</taxon>
        <taxon>Caudoviricetes</taxon>
    </lineage>
</organism>
<sequence>MKKTDKLNDYDGFVEKFKPKRTTDDCYTPPAVYEAVKGWAIKKFNIAPDRPIVRPFYPGGDFEHYDYPQGCVVIDNPPFSILAKIKRFYLERGIHFFLFAPSLTLFSNRIEEITHILTDSTITYENGAKVNTAFVTNLPSPNVLMTAPDLAQLIKEADAQRPKAELPVLDFPANVITAARLNKIASLVSFEVPRTEARFVRTIGTARKALYGGGLLISSAKAAKAAKAAKYELTPEEQAIVADLDKQRGILS</sequence>